<dbReference type="SMART" id="SM01080">
    <property type="entry name" value="CHASE2"/>
    <property type="match status" value="1"/>
</dbReference>
<dbReference type="InterPro" id="IPR007890">
    <property type="entry name" value="CHASE2"/>
</dbReference>
<keyword evidence="1" id="KW-0812">Transmembrane</keyword>
<dbReference type="AlphaFoldDB" id="A0ABD7PTJ7"/>
<evidence type="ECO:0000313" key="3">
    <source>
        <dbReference type="EMBL" id="TAW30698.1"/>
    </source>
</evidence>
<accession>A0ABD7PTJ7</accession>
<protein>
    <submittedName>
        <fullName evidence="3">CHASE2 domain-containing protein</fullName>
    </submittedName>
</protein>
<dbReference type="Pfam" id="PF05226">
    <property type="entry name" value="CHASE2"/>
    <property type="match status" value="1"/>
</dbReference>
<evidence type="ECO:0000259" key="2">
    <source>
        <dbReference type="SMART" id="SM01080"/>
    </source>
</evidence>
<comment type="caution">
    <text evidence="3">The sequence shown here is derived from an EMBL/GenBank/DDBJ whole genome shotgun (WGS) entry which is preliminary data.</text>
</comment>
<feature type="transmembrane region" description="Helical" evidence="1">
    <location>
        <begin position="401"/>
        <end position="421"/>
    </location>
</feature>
<feature type="domain" description="CHASE2" evidence="2">
    <location>
        <begin position="43"/>
        <end position="357"/>
    </location>
</feature>
<gene>
    <name evidence="3" type="ORF">ELI19_14840</name>
</gene>
<dbReference type="Proteomes" id="UP000292036">
    <property type="component" value="Unassembled WGS sequence"/>
</dbReference>
<keyword evidence="1" id="KW-1133">Transmembrane helix</keyword>
<dbReference type="RefSeq" id="WP_130712093.1">
    <property type="nucleotide sequence ID" value="NZ_JACDJD010000014.1"/>
</dbReference>
<feature type="transmembrane region" description="Helical" evidence="1">
    <location>
        <begin position="371"/>
        <end position="389"/>
    </location>
</feature>
<reference evidence="3 4" key="1">
    <citation type="submission" date="2019-02" db="EMBL/GenBank/DDBJ databases">
        <title>The genomic architecture of introgression among sibling species of bacteria.</title>
        <authorList>
            <person name="Cavassim M.I.A."/>
            <person name="Moeskjaer S."/>
            <person name="Moslemi C."/>
            <person name="Fields B."/>
            <person name="Bachmann A."/>
            <person name="Vilhjalmsson B."/>
            <person name="Schierup M.H."/>
            <person name="Young J.P.W."/>
            <person name="Andersen S.U."/>
        </authorList>
    </citation>
    <scope>NUCLEOTIDE SEQUENCE [LARGE SCALE GENOMIC DNA]</scope>
    <source>
        <strain evidence="3 4">SM151B</strain>
    </source>
</reference>
<keyword evidence="1" id="KW-0472">Membrane</keyword>
<evidence type="ECO:0000256" key="1">
    <source>
        <dbReference type="SAM" id="Phobius"/>
    </source>
</evidence>
<organism evidence="3 4">
    <name type="scientific">Rhizobium leguminosarum</name>
    <dbReference type="NCBI Taxonomy" id="384"/>
    <lineage>
        <taxon>Bacteria</taxon>
        <taxon>Pseudomonadati</taxon>
        <taxon>Pseudomonadota</taxon>
        <taxon>Alphaproteobacteria</taxon>
        <taxon>Hyphomicrobiales</taxon>
        <taxon>Rhizobiaceae</taxon>
        <taxon>Rhizobium/Agrobacterium group</taxon>
        <taxon>Rhizobium</taxon>
    </lineage>
</organism>
<evidence type="ECO:0000313" key="4">
    <source>
        <dbReference type="Proteomes" id="UP000292036"/>
    </source>
</evidence>
<sequence>MAMRLRRRYKLLSTILLLFAVFAVLVPVRLKNVVEGITENPSLDAIHAIAEGLGLLPSPRIPVTLVRIDDPSFAEWHRPFPFSKSLIAGLVDTARKEKPAAILVDLDISAATSQADAEALENLLAEWSEHDPPLLFPKELSIGEDGKTRPLGQISFDRHFTDGKPLYWVNVLFEQQDDLKIRNWNLWELPEGSCRALLAPQLLHFAYNKGGAKTVRLAEDYLGAREGIDCPKRQFSEIPEWLLTLEKSAPIQFSFPRSNTAISPTTIPESGAPALVQLSAFPFAERPVAASALKGRFVIIGNSYADNGDFHDTPIGEMEGMRIIANAVANSPNVIEANSPCKTTAVIVCSMLVGGVVTLLTMALKPLIAGPMSLGFGIAIYIVCNIHWGPVAAHSVIQNGIVIWVLAIAFESLESICRGIFIDGRGWRSFLNG</sequence>
<dbReference type="EMBL" id="SIPS01000001">
    <property type="protein sequence ID" value="TAW30698.1"/>
    <property type="molecule type" value="Genomic_DNA"/>
</dbReference>
<feature type="transmembrane region" description="Helical" evidence="1">
    <location>
        <begin position="345"/>
        <end position="364"/>
    </location>
</feature>
<proteinExistence type="predicted"/>
<name>A0ABD7PTJ7_RHILE</name>